<evidence type="ECO:0000256" key="3">
    <source>
        <dbReference type="ARBA" id="ARBA00022989"/>
    </source>
</evidence>
<keyword evidence="4 5" id="KW-0472">Membrane</keyword>
<dbReference type="EMBL" id="FNKX01000003">
    <property type="protein sequence ID" value="SDR59872.1"/>
    <property type="molecule type" value="Genomic_DNA"/>
</dbReference>
<feature type="transmembrane region" description="Helical" evidence="5">
    <location>
        <begin position="236"/>
        <end position="258"/>
    </location>
</feature>
<sequence>MKKLFVMTRTTKFCLLRYVGLNCVTLGNAHISHDSFETSEQSGYKLPTENRLFRTRFRKLRGIAFMFYAILLFAISNAVARIIPARYPANEMMFFRMLSGLIPAAFLFGTRHIQWKELTIYRLGGHFIRAATGLAAVGFFIAGVPYLPLSTAVTLKETEAIFVCFFGIVFLGERFRLPTAIASMSGFVGVAVASSPFSANGASLRAMILILLSAMFSAGSVIQVKRLSRTDEPATIVFYYTIIATIVSGVSLPVAWVAPDLRDLGYMVLFGLTAGVAQLMLTIAVATVATPIVASFGYLSIVWAIIFDYFIWGEVISLQVALGTVIIIASVLYLSCRA</sequence>
<feature type="transmembrane region" description="Helical" evidence="5">
    <location>
        <begin position="292"/>
        <end position="312"/>
    </location>
</feature>
<dbReference type="RefSeq" id="WP_244145117.1">
    <property type="nucleotide sequence ID" value="NZ_FNKX01000003.1"/>
</dbReference>
<reference evidence="8" key="1">
    <citation type="submission" date="2016-10" db="EMBL/GenBank/DDBJ databases">
        <authorList>
            <person name="Varghese N."/>
            <person name="Submissions S."/>
        </authorList>
    </citation>
    <scope>NUCLEOTIDE SEQUENCE [LARGE SCALE GENOMIC DNA]</scope>
    <source>
        <strain evidence="8">DUS833</strain>
    </source>
</reference>
<evidence type="ECO:0000313" key="8">
    <source>
        <dbReference type="Proteomes" id="UP000199365"/>
    </source>
</evidence>
<dbReference type="InterPro" id="IPR000620">
    <property type="entry name" value="EamA_dom"/>
</dbReference>
<dbReference type="PANTHER" id="PTHR22911:SF6">
    <property type="entry name" value="SOLUTE CARRIER FAMILY 35 MEMBER G1"/>
    <property type="match status" value="1"/>
</dbReference>
<dbReference type="AlphaFoldDB" id="A0A1H1KCS1"/>
<dbReference type="Proteomes" id="UP000199365">
    <property type="component" value="Unassembled WGS sequence"/>
</dbReference>
<comment type="subcellular location">
    <subcellularLocation>
        <location evidence="1">Membrane</location>
        <topology evidence="1">Multi-pass membrane protein</topology>
    </subcellularLocation>
</comment>
<proteinExistence type="predicted"/>
<dbReference type="SUPFAM" id="SSF103481">
    <property type="entry name" value="Multidrug resistance efflux transporter EmrE"/>
    <property type="match status" value="2"/>
</dbReference>
<evidence type="ECO:0000256" key="4">
    <source>
        <dbReference type="ARBA" id="ARBA00023136"/>
    </source>
</evidence>
<dbReference type="PANTHER" id="PTHR22911">
    <property type="entry name" value="ACYL-MALONYL CONDENSING ENZYME-RELATED"/>
    <property type="match status" value="1"/>
</dbReference>
<feature type="transmembrane region" description="Helical" evidence="5">
    <location>
        <begin position="204"/>
        <end position="224"/>
    </location>
</feature>
<feature type="transmembrane region" description="Helical" evidence="5">
    <location>
        <begin position="264"/>
        <end position="285"/>
    </location>
</feature>
<dbReference type="GO" id="GO:0016020">
    <property type="term" value="C:membrane"/>
    <property type="evidence" value="ECO:0007669"/>
    <property type="project" value="UniProtKB-SubCell"/>
</dbReference>
<feature type="transmembrane region" description="Helical" evidence="5">
    <location>
        <begin position="60"/>
        <end position="80"/>
    </location>
</feature>
<evidence type="ECO:0000259" key="6">
    <source>
        <dbReference type="Pfam" id="PF00892"/>
    </source>
</evidence>
<feature type="transmembrane region" description="Helical" evidence="5">
    <location>
        <begin position="92"/>
        <end position="109"/>
    </location>
</feature>
<accession>A0A1H1KCS1</accession>
<dbReference type="Pfam" id="PF00892">
    <property type="entry name" value="EamA"/>
    <property type="match status" value="2"/>
</dbReference>
<evidence type="ECO:0000256" key="1">
    <source>
        <dbReference type="ARBA" id="ARBA00004141"/>
    </source>
</evidence>
<dbReference type="InterPro" id="IPR037185">
    <property type="entry name" value="EmrE-like"/>
</dbReference>
<name>A0A1H1KCS1_9BURK</name>
<evidence type="ECO:0000313" key="7">
    <source>
        <dbReference type="EMBL" id="SDR59872.1"/>
    </source>
</evidence>
<evidence type="ECO:0000256" key="2">
    <source>
        <dbReference type="ARBA" id="ARBA00022692"/>
    </source>
</evidence>
<gene>
    <name evidence="7" type="ORF">SAMN05445850_6998</name>
</gene>
<feature type="domain" description="EamA" evidence="6">
    <location>
        <begin position="61"/>
        <end position="194"/>
    </location>
</feature>
<feature type="transmembrane region" description="Helical" evidence="5">
    <location>
        <begin position="318"/>
        <end position="336"/>
    </location>
</feature>
<protein>
    <submittedName>
        <fullName evidence="7">Permease of the drug/metabolite transporter (DMT) superfamily</fullName>
    </submittedName>
</protein>
<organism evidence="7 8">
    <name type="scientific">Paraburkholderia tuberum</name>
    <dbReference type="NCBI Taxonomy" id="157910"/>
    <lineage>
        <taxon>Bacteria</taxon>
        <taxon>Pseudomonadati</taxon>
        <taxon>Pseudomonadota</taxon>
        <taxon>Betaproteobacteria</taxon>
        <taxon>Burkholderiales</taxon>
        <taxon>Burkholderiaceae</taxon>
        <taxon>Paraburkholderia</taxon>
    </lineage>
</organism>
<keyword evidence="2 5" id="KW-0812">Transmembrane</keyword>
<keyword evidence="8" id="KW-1185">Reference proteome</keyword>
<feature type="transmembrane region" description="Helical" evidence="5">
    <location>
        <begin position="130"/>
        <end position="147"/>
    </location>
</feature>
<dbReference type="STRING" id="157910.SAMN05445850_6998"/>
<keyword evidence="3 5" id="KW-1133">Transmembrane helix</keyword>
<evidence type="ECO:0000256" key="5">
    <source>
        <dbReference type="SAM" id="Phobius"/>
    </source>
</evidence>
<feature type="domain" description="EamA" evidence="6">
    <location>
        <begin position="205"/>
        <end position="335"/>
    </location>
</feature>